<evidence type="ECO:0000256" key="4">
    <source>
        <dbReference type="PIRNR" id="PIRNR000124"/>
    </source>
</evidence>
<keyword evidence="3" id="KW-0520">NAD</keyword>
<dbReference type="PIRSF" id="PIRSF500136">
    <property type="entry name" value="UDP_ManNAc_DH"/>
    <property type="match status" value="1"/>
</dbReference>
<evidence type="ECO:0000313" key="6">
    <source>
        <dbReference type="EMBL" id="QCP47904.1"/>
    </source>
</evidence>
<dbReference type="InterPro" id="IPR028359">
    <property type="entry name" value="UDP_ManNAc/GlcNAc_DH"/>
</dbReference>
<dbReference type="Gene3D" id="3.40.50.720">
    <property type="entry name" value="NAD(P)-binding Rossmann-like Domain"/>
    <property type="match status" value="2"/>
</dbReference>
<dbReference type="KEGG" id="tvl:FAZ95_01135"/>
<dbReference type="SUPFAM" id="SSF51735">
    <property type="entry name" value="NAD(P)-binding Rossmann-fold domains"/>
    <property type="match status" value="1"/>
</dbReference>
<evidence type="ECO:0000256" key="2">
    <source>
        <dbReference type="ARBA" id="ARBA00023002"/>
    </source>
</evidence>
<dbReference type="OrthoDB" id="9803238at2"/>
<proteinExistence type="inferred from homology"/>
<dbReference type="InterPro" id="IPR014026">
    <property type="entry name" value="UDP-Glc/GDP-Man_DH_dimer"/>
</dbReference>
<keyword evidence="7" id="KW-1185">Reference proteome</keyword>
<sequence>MRNFNRIVVVGLGYVGCPLAFELSRHFEVTGFDIDTGRILELSDGFDRTGELLERELKAAAWRLSSDPEAAIREADVIIVTVPTPVTDANVPDLEPVMGATRTIAKHMTAGTTIIFESTVYPGVTEDICVPLLEQRGEYTGAARLQHGVDFWVAYSPERINPGDRVHTLTTTTKIVSGDSVETLELVDQMYSKITNTYRARSIKVAEAAKVIENTQRDVNIALMNELSQIFSRLNIDTHDAIDAAASKWNFHRYVPGFVGGHCISVDPYYLTYRSAQVGYIPSLILAAREVNDRMPALLAEKTLKAMRHSGLPHDSRITVLGITFKENVPDIRNSKAAALVRELMSWGIDVQVIDPLADPDEVCREYGITLTPAERRQKASAVVLAVAHDEFVRCGWRMIEEHINPRYAAVVTDVKGVLERGCEPPNVNLVRV</sequence>
<feature type="domain" description="UDP-glucose/GDP-mannose dehydrogenase C-terminal" evidence="5">
    <location>
        <begin position="319"/>
        <end position="421"/>
    </location>
</feature>
<keyword evidence="2" id="KW-0560">Oxidoreductase</keyword>
<protein>
    <submittedName>
        <fullName evidence="6">Nucleotide sugar dehydrogenase</fullName>
    </submittedName>
</protein>
<evidence type="ECO:0000313" key="7">
    <source>
        <dbReference type="Proteomes" id="UP000298656"/>
    </source>
</evidence>
<reference evidence="6 7" key="1">
    <citation type="submission" date="2019-05" db="EMBL/GenBank/DDBJ databases">
        <title>Burkholderia sp. DHOD12, isolated from subtropical forest soil.</title>
        <authorList>
            <person name="Gao Z.-H."/>
            <person name="Qiu L.-H."/>
        </authorList>
    </citation>
    <scope>NUCLEOTIDE SEQUENCE [LARGE SCALE GENOMIC DNA]</scope>
    <source>
        <strain evidence="6 7">DHOD12</strain>
    </source>
</reference>
<dbReference type="InterPro" id="IPR014027">
    <property type="entry name" value="UDP-Glc/GDP-Man_DH_C"/>
</dbReference>
<gene>
    <name evidence="6" type="ORF">FAZ95_01135</name>
</gene>
<dbReference type="PANTHER" id="PTHR43491">
    <property type="entry name" value="UDP-N-ACETYL-D-MANNOSAMINE DEHYDROGENASE"/>
    <property type="match status" value="1"/>
</dbReference>
<dbReference type="GO" id="GO:0016628">
    <property type="term" value="F:oxidoreductase activity, acting on the CH-CH group of donors, NAD or NADP as acceptor"/>
    <property type="evidence" value="ECO:0007669"/>
    <property type="project" value="InterPro"/>
</dbReference>
<dbReference type="SUPFAM" id="SSF52413">
    <property type="entry name" value="UDP-glucose/GDP-mannose dehydrogenase C-terminal domain"/>
    <property type="match status" value="1"/>
</dbReference>
<evidence type="ECO:0000259" key="5">
    <source>
        <dbReference type="SMART" id="SM00984"/>
    </source>
</evidence>
<dbReference type="GO" id="GO:0016616">
    <property type="term" value="F:oxidoreductase activity, acting on the CH-OH group of donors, NAD or NADP as acceptor"/>
    <property type="evidence" value="ECO:0007669"/>
    <property type="project" value="InterPro"/>
</dbReference>
<evidence type="ECO:0000256" key="1">
    <source>
        <dbReference type="ARBA" id="ARBA00006601"/>
    </source>
</evidence>
<accession>A0A4P8IM83</accession>
<dbReference type="InterPro" id="IPR008927">
    <property type="entry name" value="6-PGluconate_DH-like_C_sf"/>
</dbReference>
<dbReference type="SMART" id="SM00984">
    <property type="entry name" value="UDPG_MGDP_dh_C"/>
    <property type="match status" value="1"/>
</dbReference>
<dbReference type="AlphaFoldDB" id="A0A4P8IM83"/>
<dbReference type="PANTHER" id="PTHR43491:SF2">
    <property type="entry name" value="UDP-N-ACETYL-D-MANNOSAMINE DEHYDROGENASE"/>
    <property type="match status" value="1"/>
</dbReference>
<dbReference type="GO" id="GO:0000271">
    <property type="term" value="P:polysaccharide biosynthetic process"/>
    <property type="evidence" value="ECO:0007669"/>
    <property type="project" value="InterPro"/>
</dbReference>
<dbReference type="Pfam" id="PF03720">
    <property type="entry name" value="UDPG_MGDP_dh_C"/>
    <property type="match status" value="1"/>
</dbReference>
<dbReference type="InterPro" id="IPR036220">
    <property type="entry name" value="UDP-Glc/GDP-Man_DH_C_sf"/>
</dbReference>
<dbReference type="InterPro" id="IPR036291">
    <property type="entry name" value="NAD(P)-bd_dom_sf"/>
</dbReference>
<dbReference type="Pfam" id="PF00984">
    <property type="entry name" value="UDPG_MGDP_dh"/>
    <property type="match status" value="1"/>
</dbReference>
<dbReference type="InterPro" id="IPR017476">
    <property type="entry name" value="UDP-Glc/GDP-Man"/>
</dbReference>
<dbReference type="GO" id="GO:0051287">
    <property type="term" value="F:NAD binding"/>
    <property type="evidence" value="ECO:0007669"/>
    <property type="project" value="InterPro"/>
</dbReference>
<organism evidence="6 7">
    <name type="scientific">Trinickia violacea</name>
    <dbReference type="NCBI Taxonomy" id="2571746"/>
    <lineage>
        <taxon>Bacteria</taxon>
        <taxon>Pseudomonadati</taxon>
        <taxon>Pseudomonadota</taxon>
        <taxon>Betaproteobacteria</taxon>
        <taxon>Burkholderiales</taxon>
        <taxon>Burkholderiaceae</taxon>
        <taxon>Trinickia</taxon>
    </lineage>
</organism>
<dbReference type="EMBL" id="CP040077">
    <property type="protein sequence ID" value="QCP47904.1"/>
    <property type="molecule type" value="Genomic_DNA"/>
</dbReference>
<dbReference type="InterPro" id="IPR001732">
    <property type="entry name" value="UDP-Glc/GDP-Man_DH_N"/>
</dbReference>
<dbReference type="Proteomes" id="UP000298656">
    <property type="component" value="Chromosome 1"/>
</dbReference>
<evidence type="ECO:0000256" key="3">
    <source>
        <dbReference type="ARBA" id="ARBA00023027"/>
    </source>
</evidence>
<dbReference type="Pfam" id="PF03721">
    <property type="entry name" value="UDPG_MGDP_dh_N"/>
    <property type="match status" value="1"/>
</dbReference>
<name>A0A4P8IM83_9BURK</name>
<dbReference type="SUPFAM" id="SSF48179">
    <property type="entry name" value="6-phosphogluconate dehydrogenase C-terminal domain-like"/>
    <property type="match status" value="1"/>
</dbReference>
<dbReference type="RefSeq" id="WP_137330746.1">
    <property type="nucleotide sequence ID" value="NZ_CP040077.1"/>
</dbReference>
<dbReference type="NCBIfam" id="TIGR03026">
    <property type="entry name" value="NDP-sugDHase"/>
    <property type="match status" value="1"/>
</dbReference>
<comment type="similarity">
    <text evidence="1 4">Belongs to the UDP-glucose/GDP-mannose dehydrogenase family.</text>
</comment>
<dbReference type="PIRSF" id="PIRSF000124">
    <property type="entry name" value="UDPglc_GDPman_dh"/>
    <property type="match status" value="1"/>
</dbReference>